<dbReference type="InterPro" id="IPR044862">
    <property type="entry name" value="Pro_4_hyd_alph_FE2OG_OXY"/>
</dbReference>
<dbReference type="GO" id="GO:0005506">
    <property type="term" value="F:iron ion binding"/>
    <property type="evidence" value="ECO:0007669"/>
    <property type="project" value="InterPro"/>
</dbReference>
<evidence type="ECO:0000313" key="19">
    <source>
        <dbReference type="EMBL" id="AIX21220.1"/>
    </source>
</evidence>
<dbReference type="Proteomes" id="UP000185361">
    <property type="component" value="Segment"/>
</dbReference>
<dbReference type="EMBL" id="KJ019120">
    <property type="protein sequence ID" value="AIX36317.1"/>
    <property type="molecule type" value="Genomic_DNA"/>
</dbReference>
<dbReference type="Proteomes" id="UP000185352">
    <property type="component" value="Segment"/>
</dbReference>
<evidence type="ECO:0000313" key="32">
    <source>
        <dbReference type="EMBL" id="AIX34814.1"/>
    </source>
</evidence>
<evidence type="ECO:0000313" key="48">
    <source>
        <dbReference type="EMBL" id="AIX40696.1"/>
    </source>
</evidence>
<feature type="domain" description="Fe2OG dioxygenase" evidence="6">
    <location>
        <begin position="64"/>
        <end position="151"/>
    </location>
</feature>
<dbReference type="EMBL" id="KJ019121">
    <property type="protein sequence ID" value="AIX36534.1"/>
    <property type="molecule type" value="Genomic_DNA"/>
</dbReference>
<dbReference type="Proteomes" id="UP000185380">
    <property type="component" value="Segment"/>
</dbReference>
<sequence>MRDRIIIADNIISKVDCDYLIEFYEDNPQDHRPWLDYNRMTIKPPANQRVLDILFKVIRESSYVIEWCEIAKRPPTSGHPKHFDESSDKTVLSSVTYLNQDFAGGETYIVNDIEVPPKTGRTLYFDGKCYEHGVNTVKDSDRYTLAIWYNIRDEKAKV</sequence>
<dbReference type="Proteomes" id="UP000185367">
    <property type="component" value="Segment"/>
</dbReference>
<dbReference type="Proteomes" id="UP000185364">
    <property type="component" value="Segment"/>
</dbReference>
<proteinExistence type="predicted"/>
<evidence type="ECO:0000256" key="2">
    <source>
        <dbReference type="ARBA" id="ARBA00022723"/>
    </source>
</evidence>
<dbReference type="Proteomes" id="UP000185351">
    <property type="component" value="Segment"/>
</dbReference>
<dbReference type="EMBL" id="KJ019131">
    <property type="protein sequence ID" value="AIX38766.1"/>
    <property type="molecule type" value="Genomic_DNA"/>
</dbReference>
<evidence type="ECO:0000313" key="9">
    <source>
        <dbReference type="EMBL" id="AIX15373.1"/>
    </source>
</evidence>
<accession>A0A0E3FUV7</accession>
<dbReference type="Proteomes" id="UP000185386">
    <property type="component" value="Segment"/>
</dbReference>
<keyword evidence="2" id="KW-0479">Metal-binding</keyword>
<dbReference type="Proteomes" id="UP000185362">
    <property type="component" value="Segment"/>
</dbReference>
<dbReference type="EMBL" id="KJ019056">
    <property type="protein sequence ID" value="AIX21003.1"/>
    <property type="molecule type" value="Genomic_DNA"/>
</dbReference>
<evidence type="ECO:0000313" key="20">
    <source>
        <dbReference type="EMBL" id="AIX22449.1"/>
    </source>
</evidence>
<dbReference type="EMBL" id="KJ019127">
    <property type="protein sequence ID" value="AIX37897.1"/>
    <property type="molecule type" value="Genomic_DNA"/>
</dbReference>
<dbReference type="Proteomes" id="UP000185379">
    <property type="component" value="Segment"/>
</dbReference>
<dbReference type="EMBL" id="KJ019160">
    <property type="protein sequence ID" value="AIX45952.1"/>
    <property type="molecule type" value="Genomic_DNA"/>
</dbReference>
<dbReference type="EMBL" id="KJ019028">
    <property type="protein sequence ID" value="AIX14727.1"/>
    <property type="molecule type" value="Genomic_DNA"/>
</dbReference>
<evidence type="ECO:0000256" key="5">
    <source>
        <dbReference type="ARBA" id="ARBA00023004"/>
    </source>
</evidence>
<dbReference type="Proteomes" id="UP000185360">
    <property type="component" value="Genome"/>
</dbReference>
<evidence type="ECO:0000313" key="49">
    <source>
        <dbReference type="EMBL" id="AIX45952.1"/>
    </source>
</evidence>
<dbReference type="Proteomes" id="UP000185347">
    <property type="component" value="Segment"/>
</dbReference>
<dbReference type="Proteomes" id="UP000185343">
    <property type="component" value="Segment"/>
</dbReference>
<dbReference type="GO" id="GO:0031418">
    <property type="term" value="F:L-ascorbic acid binding"/>
    <property type="evidence" value="ECO:0007669"/>
    <property type="project" value="InterPro"/>
</dbReference>
<dbReference type="EMBL" id="KJ019162">
    <property type="protein sequence ID" value="AIX46389.1"/>
    <property type="molecule type" value="Genomic_DNA"/>
</dbReference>
<evidence type="ECO:0000313" key="44">
    <source>
        <dbReference type="EMBL" id="AIX38548.1"/>
    </source>
</evidence>
<dbReference type="Pfam" id="PF13640">
    <property type="entry name" value="2OG-FeII_Oxy_3"/>
    <property type="match status" value="1"/>
</dbReference>
<dbReference type="Proteomes" id="UP000185368">
    <property type="component" value="Segment"/>
</dbReference>
<dbReference type="Proteomes" id="UP000185377">
    <property type="component" value="Segment"/>
</dbReference>
<dbReference type="PROSITE" id="PS51471">
    <property type="entry name" value="FE2OG_OXY"/>
    <property type="match status" value="1"/>
</dbReference>
<dbReference type="InterPro" id="IPR005123">
    <property type="entry name" value="Oxoglu/Fe-dep_dioxygenase_dom"/>
</dbReference>
<evidence type="ECO:0000313" key="26">
    <source>
        <dbReference type="EMBL" id="AIX25759.1"/>
    </source>
</evidence>
<dbReference type="Proteomes" id="UP000185363">
    <property type="component" value="Segment"/>
</dbReference>
<dbReference type="Proteomes" id="UP000185375">
    <property type="component" value="Segment"/>
</dbReference>
<dbReference type="RefSeq" id="YP_009133458.1">
    <property type="nucleotide sequence ID" value="NC_026923.1"/>
</dbReference>
<evidence type="ECO:0000259" key="6">
    <source>
        <dbReference type="PROSITE" id="PS51471"/>
    </source>
</evidence>
<dbReference type="EMBL" id="KJ019072">
    <property type="protein sequence ID" value="AIX24675.1"/>
    <property type="molecule type" value="Genomic_DNA"/>
</dbReference>
<evidence type="ECO:0000313" key="23">
    <source>
        <dbReference type="EMBL" id="AIX24894.1"/>
    </source>
</evidence>
<evidence type="ECO:0000313" key="50">
    <source>
        <dbReference type="EMBL" id="AIX46389.1"/>
    </source>
</evidence>
<dbReference type="InterPro" id="IPR006620">
    <property type="entry name" value="Pro_4_hyd_alph"/>
</dbReference>
<dbReference type="Proteomes" id="UP000185376">
    <property type="component" value="Segment"/>
</dbReference>
<dbReference type="EMBL" id="KJ019074">
    <property type="protein sequence ID" value="AIX25111.1"/>
    <property type="molecule type" value="Genomic_DNA"/>
</dbReference>
<dbReference type="EMBL" id="KJ019113">
    <property type="protein sequence ID" value="AIX34814.1"/>
    <property type="molecule type" value="Genomic_DNA"/>
</dbReference>
<evidence type="ECO:0000313" key="37">
    <source>
        <dbReference type="EMBL" id="AIX36317.1"/>
    </source>
</evidence>
<dbReference type="EMBL" id="KJ019078">
    <property type="protein sequence ID" value="AIX25977.1"/>
    <property type="molecule type" value="Genomic_DNA"/>
</dbReference>
<evidence type="ECO:0000313" key="52">
    <source>
        <dbReference type="EMBL" id="AIX47031.1"/>
    </source>
</evidence>
<evidence type="ECO:0000313" key="33">
    <source>
        <dbReference type="EMBL" id="AIX35238.1"/>
    </source>
</evidence>
<dbReference type="GeneID" id="24171526"/>
<evidence type="ECO:0000313" key="53">
    <source>
        <dbReference type="Proteomes" id="UP000033003"/>
    </source>
</evidence>
<dbReference type="EMBL" id="KJ019032">
    <property type="protein sequence ID" value="AIX15591.1"/>
    <property type="molecule type" value="Genomic_DNA"/>
</dbReference>
<dbReference type="EMBL" id="KJ019075">
    <property type="protein sequence ID" value="AIX25330.1"/>
    <property type="molecule type" value="Genomic_DNA"/>
</dbReference>
<dbReference type="Proteomes" id="UP000185366">
    <property type="component" value="Segment"/>
</dbReference>
<evidence type="ECO:0000313" key="7">
    <source>
        <dbReference type="EMBL" id="AIX14727.1"/>
    </source>
</evidence>
<dbReference type="Proteomes" id="UP000033003">
    <property type="component" value="Segment"/>
</dbReference>
<evidence type="ECO:0000313" key="8">
    <source>
        <dbReference type="EMBL" id="AIX14946.1"/>
    </source>
</evidence>
<evidence type="ECO:0000313" key="39">
    <source>
        <dbReference type="EMBL" id="AIX37243.1"/>
    </source>
</evidence>
<dbReference type="EMBL" id="KJ019112">
    <property type="protein sequence ID" value="AIX34594.1"/>
    <property type="molecule type" value="Genomic_DNA"/>
</dbReference>
<dbReference type="EMBL" id="KJ019070">
    <property type="protein sequence ID" value="AIX24241.1"/>
    <property type="molecule type" value="Genomic_DNA"/>
</dbReference>
<dbReference type="Proteomes" id="UP000185381">
    <property type="component" value="Genome"/>
</dbReference>
<evidence type="ECO:0000313" key="10">
    <source>
        <dbReference type="EMBL" id="AIX15591.1"/>
    </source>
</evidence>
<dbReference type="EMBL" id="KJ019124">
    <property type="protein sequence ID" value="AIX37243.1"/>
    <property type="molecule type" value="Genomic_DNA"/>
</dbReference>
<evidence type="ECO:0000313" key="21">
    <source>
        <dbReference type="EMBL" id="AIX24241.1"/>
    </source>
</evidence>
<evidence type="ECO:0000313" key="14">
    <source>
        <dbReference type="EMBL" id="AIX18701.1"/>
    </source>
</evidence>
<dbReference type="EMBL" id="KJ019046">
    <property type="protein sequence ID" value="AIX18701.1"/>
    <property type="molecule type" value="Genomic_DNA"/>
</dbReference>
<evidence type="ECO:0000313" key="25">
    <source>
        <dbReference type="EMBL" id="AIX25330.1"/>
    </source>
</evidence>
<dbReference type="Proteomes" id="UP000185346">
    <property type="component" value="Segment"/>
</dbReference>
<dbReference type="Proteomes" id="UP000185374">
    <property type="component" value="Segment"/>
</dbReference>
<evidence type="ECO:0000313" key="40">
    <source>
        <dbReference type="EMBL" id="AIX37461.1"/>
    </source>
</evidence>
<dbReference type="Proteomes" id="UP000185372">
    <property type="component" value="Genome"/>
</dbReference>
<dbReference type="Gene3D" id="2.60.120.620">
    <property type="entry name" value="q2cbj1_9rhob like domain"/>
    <property type="match status" value="1"/>
</dbReference>
<keyword evidence="56" id="KW-1185">Reference proteome</keyword>
<dbReference type="Proteomes" id="UP000185353">
    <property type="component" value="Segment"/>
</dbReference>
<dbReference type="EMBL" id="KJ019034">
    <property type="protein sequence ID" value="AIX16021.1"/>
    <property type="molecule type" value="Genomic_DNA"/>
</dbReference>
<reference evidence="53 54" key="1">
    <citation type="submission" date="2013-12" db="EMBL/GenBank/DDBJ databases">
        <title>Ecological redundancy of diverse viral populations within a natural community.</title>
        <authorList>
            <person name="Gregory A.C."/>
            <person name="LaButti K."/>
            <person name="Copeland A."/>
            <person name="Woyke T."/>
            <person name="Sullivan M.B."/>
        </authorList>
    </citation>
    <scope>NUCLEOTIDE SEQUENCE [LARGE SCALE GENOMIC DNA]</scope>
    <source>
        <strain evidence="46">Syn7803C102</strain>
        <strain evidence="47">Syn7803C108</strain>
        <strain evidence="48">Syn7803C109</strain>
        <strain evidence="49">Syn7803C35</strain>
        <strain evidence="50">Syn7803C37</strain>
        <strain evidence="51">Syn7803C39</strain>
        <strain evidence="52">Syn7803C40</strain>
        <strain evidence="7">Syn7803C45</strain>
        <strain evidence="8">Syn7803C46</strain>
        <strain evidence="9">Syn7803C48</strain>
        <strain evidence="10">Syn7803C49</strain>
        <strain evidence="11">Syn7803C54</strain>
        <strain evidence="12">Syn7803C55</strain>
        <strain evidence="13">Syn7803C57</strain>
        <strain evidence="14">Syn7803C72</strain>
        <strain evidence="15">Syn7803C73</strain>
        <strain evidence="16">Syn7803C75</strain>
        <strain evidence="17">Syn7803C77</strain>
        <strain evidence="18">Syn7803C88</strain>
        <strain evidence="19">Syn7803C89</strain>
        <strain evidence="20">Syn7803C93</strain>
        <strain evidence="21">Syn7803US104</strain>
        <strain evidence="22">Syn7803US108</strain>
        <strain evidence="23">Syn7803US109</strain>
        <strain evidence="24">Syn7803US110</strain>
        <strain evidence="25">Syn7803US111</strain>
        <strain evidence="26">Syn7803US113</strain>
        <strain evidence="27">Syn7803US114</strain>
        <strain evidence="28">Syn7803US115</strain>
        <strain evidence="29">Syn7803US116</strain>
        <strain evidence="30">Syn7803US122</strain>
        <strain evidence="32">Syn7803US5</strain>
        <strain evidence="31">Syn7803US59</strain>
        <strain evidence="33">Syn7803US61</strain>
        <strain evidence="34">Syn7803US63</strain>
        <strain evidence="35">Syn7803US64</strain>
        <strain evidence="36">Syn7803US65</strain>
        <strain evidence="37">Syn7803US71</strain>
        <strain evidence="38">Syn7803US78</strain>
        <strain evidence="39">Syn7803US80</strain>
        <strain evidence="40">Syn7803US82</strain>
        <strain evidence="41">Syn7803US83</strain>
        <strain evidence="42">Syn7803US85</strain>
        <strain evidence="43">Syn7803US89</strain>
        <strain evidence="44">Syn7803US94</strain>
        <strain evidence="45">Syn7803US95</strain>
    </source>
</reference>
<evidence type="ECO:0000313" key="55">
    <source>
        <dbReference type="Proteomes" id="UP000185353"/>
    </source>
</evidence>
<gene>
    <name evidence="46" type="ORF">Syn7803C102_115</name>
    <name evidence="47" type="ORF">Syn7803C108_116</name>
    <name evidence="48" type="ORF">Syn7803C109_115</name>
    <name evidence="49" type="ORF">Syn7803C35_115</name>
    <name evidence="50" type="ORF">Syn7803C37_116</name>
    <name evidence="51" type="ORF">Syn7803C39_115</name>
    <name evidence="52" type="ORF">Syn7803C40_115</name>
    <name evidence="7" type="ORF">Syn7803C45_116</name>
    <name evidence="8" type="ORF">Syn7803C46_115</name>
    <name evidence="9" type="ORF">Syn7803C48_115</name>
    <name evidence="10" type="ORF">Syn7803C49_115</name>
    <name evidence="11" type="ORF">Syn7803C54_116</name>
    <name evidence="12" type="ORF">Syn7803C55_112</name>
    <name evidence="13" type="ORF">Syn7803C57_115</name>
    <name evidence="14" type="ORF">Syn7803C72_115</name>
    <name evidence="15" type="ORF">Syn7803C73_115</name>
    <name evidence="16" type="ORF">Syn7803C75_116</name>
    <name evidence="17" type="ORF">Syn7803C77_115</name>
    <name evidence="18" type="ORF">Syn7803C88_115</name>
    <name evidence="19" type="ORF">Syn7803C89_115</name>
    <name evidence="20" type="ORF">Syn7803C93_115</name>
    <name evidence="21" type="ORF">Syn7803US104_116</name>
    <name evidence="22" type="ORF">Syn7803US108_115</name>
    <name evidence="23" type="ORF">Syn7803US109_116</name>
    <name evidence="24" type="ORF">Syn7803US110_115</name>
    <name evidence="25" type="ORF">Syn7803US111_115</name>
    <name evidence="26" type="ORF">Syn7803US113_115</name>
    <name evidence="27" type="ORF">Syn7803US114_115</name>
    <name evidence="28" type="ORF">Syn7803US115_114</name>
    <name evidence="29" type="ORF">Syn7803US116_115</name>
    <name evidence="30" type="ORF">Syn7803US122_115</name>
    <name evidence="31" type="ORF">Syn7803US59_115</name>
    <name evidence="32" type="ORF">Syn7803US5_116</name>
    <name evidence="33" type="ORF">Syn7803US61_114</name>
    <name evidence="34" type="ORF">Syn7803US63_114</name>
    <name evidence="35" type="ORF">Syn7803US64_115</name>
    <name evidence="36" type="ORF">Syn7803US65_117</name>
    <name evidence="37" type="ORF">Syn7803US71_115</name>
    <name evidence="38" type="ORF">Syn7803US78_115</name>
    <name evidence="39" type="ORF">Syn7803US80_117</name>
    <name evidence="40" type="ORF">Syn7803US82_115</name>
    <name evidence="41" type="ORF">Syn7803US83_115</name>
    <name evidence="42" type="ORF">Syn7803US85_115</name>
    <name evidence="43" type="ORF">Syn7803US89_115</name>
    <name evidence="44" type="ORF">Syn7803US94_116</name>
    <name evidence="45" type="ORF">Syn7803US95_116</name>
</gene>
<dbReference type="Proteomes" id="UP000185382">
    <property type="component" value="Segment"/>
</dbReference>
<dbReference type="EMBL" id="KJ019031">
    <property type="protein sequence ID" value="AIX15373.1"/>
    <property type="molecule type" value="Genomic_DNA"/>
</dbReference>
<evidence type="ECO:0000313" key="17">
    <source>
        <dbReference type="EMBL" id="AIX19572.1"/>
    </source>
</evidence>
<evidence type="ECO:0000313" key="43">
    <source>
        <dbReference type="EMBL" id="AIX38330.1"/>
    </source>
</evidence>
<dbReference type="EMBL" id="KJ019083">
    <property type="protein sequence ID" value="AIX27048.1"/>
    <property type="molecule type" value="Genomic_DNA"/>
</dbReference>
<dbReference type="GO" id="GO:0051213">
    <property type="term" value="F:dioxygenase activity"/>
    <property type="evidence" value="ECO:0007669"/>
    <property type="project" value="UniProtKB-KW"/>
</dbReference>
<dbReference type="EMBL" id="KJ019130">
    <property type="protein sequence ID" value="AIX38548.1"/>
    <property type="molecule type" value="Genomic_DNA"/>
</dbReference>
<evidence type="ECO:0000313" key="54">
    <source>
        <dbReference type="Proteomes" id="UP000185343"/>
    </source>
</evidence>
<dbReference type="Proteomes" id="UP000185365">
    <property type="component" value="Segment"/>
</dbReference>
<dbReference type="Proteomes" id="UP000185356">
    <property type="component" value="Segment"/>
</dbReference>
<evidence type="ECO:0000313" key="31">
    <source>
        <dbReference type="EMBL" id="AIX34594.1"/>
    </source>
</evidence>
<dbReference type="Proteomes" id="UP000185349">
    <property type="component" value="Segment"/>
</dbReference>
<dbReference type="EMBL" id="KJ019129">
    <property type="protein sequence ID" value="AIX38330.1"/>
    <property type="molecule type" value="Genomic_DNA"/>
</dbReference>
<evidence type="ECO:0000313" key="28">
    <source>
        <dbReference type="EMBL" id="AIX26194.1"/>
    </source>
</evidence>
<evidence type="ECO:0000313" key="34">
    <source>
        <dbReference type="EMBL" id="AIX35660.1"/>
    </source>
</evidence>
<evidence type="ECO:0000313" key="45">
    <source>
        <dbReference type="EMBL" id="AIX38766.1"/>
    </source>
</evidence>
<dbReference type="EMBL" id="KJ019035">
    <property type="protein sequence ID" value="AIX16237.1"/>
    <property type="molecule type" value="Genomic_DNA"/>
</dbReference>
<evidence type="ECO:0000313" key="46">
    <source>
        <dbReference type="EMBL" id="AIX39841.1"/>
    </source>
</evidence>
<dbReference type="OrthoDB" id="22789at10239"/>
<dbReference type="Proteomes" id="UP000185383">
    <property type="component" value="Segment"/>
</dbReference>
<dbReference type="Proteomes" id="UP000185370">
    <property type="component" value="Segment"/>
</dbReference>
<dbReference type="EMBL" id="KJ019119">
    <property type="protein sequence ID" value="AIX36099.1"/>
    <property type="molecule type" value="Genomic_DNA"/>
</dbReference>
<evidence type="ECO:0000313" key="27">
    <source>
        <dbReference type="EMBL" id="AIX25977.1"/>
    </source>
</evidence>
<name>A0A0E3FUV7_9CAUD</name>
<dbReference type="KEGG" id="vg:24171526"/>
<protein>
    <submittedName>
        <fullName evidence="34">Leprecan protein</fullName>
    </submittedName>
</protein>
<evidence type="ECO:0000313" key="36">
    <source>
        <dbReference type="EMBL" id="AIX36099.1"/>
    </source>
</evidence>
<dbReference type="Proteomes" id="UP000185355">
    <property type="component" value="Segment"/>
</dbReference>
<evidence type="ECO:0000313" key="41">
    <source>
        <dbReference type="EMBL" id="AIX37679.1"/>
    </source>
</evidence>
<dbReference type="EMBL" id="KJ019050">
    <property type="protein sequence ID" value="AIX19572.1"/>
    <property type="molecule type" value="Genomic_DNA"/>
</dbReference>
<evidence type="ECO:0000313" key="51">
    <source>
        <dbReference type="EMBL" id="AIX46814.1"/>
    </source>
</evidence>
<dbReference type="EMBL" id="KJ019048">
    <property type="protein sequence ID" value="AIX19138.1"/>
    <property type="molecule type" value="Genomic_DNA"/>
</dbReference>
<evidence type="ECO:0000313" key="24">
    <source>
        <dbReference type="EMBL" id="AIX25111.1"/>
    </source>
</evidence>
<evidence type="ECO:0000256" key="3">
    <source>
        <dbReference type="ARBA" id="ARBA00022964"/>
    </source>
</evidence>
<dbReference type="Proteomes" id="UP000185357">
    <property type="component" value="Segment"/>
</dbReference>
<evidence type="ECO:0000313" key="35">
    <source>
        <dbReference type="EMBL" id="AIX35878.1"/>
    </source>
</evidence>
<dbReference type="EMBL" id="KJ019136">
    <property type="protein sequence ID" value="AIX39841.1"/>
    <property type="molecule type" value="Genomic_DNA"/>
</dbReference>
<dbReference type="EMBL" id="KJ019126">
    <property type="protein sequence ID" value="AIX37679.1"/>
    <property type="molecule type" value="Genomic_DNA"/>
</dbReference>
<evidence type="ECO:0000256" key="4">
    <source>
        <dbReference type="ARBA" id="ARBA00023002"/>
    </source>
</evidence>
<evidence type="ECO:0000313" key="11">
    <source>
        <dbReference type="EMBL" id="AIX16021.1"/>
    </source>
</evidence>
<organism evidence="34 55">
    <name type="scientific">Synechococcus phage ACG-2014d</name>
    <dbReference type="NCBI Taxonomy" id="1493509"/>
    <lineage>
        <taxon>Viruses</taxon>
        <taxon>Duplodnaviria</taxon>
        <taxon>Heunggongvirae</taxon>
        <taxon>Uroviricota</taxon>
        <taxon>Caudoviricetes</taxon>
        <taxon>Pantevenvirales</taxon>
        <taxon>Kyanoviridae</taxon>
        <taxon>Lowelvirus</taxon>
        <taxon>Lowelvirus tuscon4d</taxon>
    </lineage>
</organism>
<dbReference type="EMBL" id="KJ019029">
    <property type="protein sequence ID" value="AIX14946.1"/>
    <property type="molecule type" value="Genomic_DNA"/>
</dbReference>
<dbReference type="EMBL" id="KJ019057">
    <property type="protein sequence ID" value="AIX21220.1"/>
    <property type="molecule type" value="Genomic_DNA"/>
</dbReference>
<keyword evidence="4" id="KW-0560">Oxidoreductase</keyword>
<dbReference type="EMBL" id="KJ019073">
    <property type="protein sequence ID" value="AIX24894.1"/>
    <property type="molecule type" value="Genomic_DNA"/>
</dbReference>
<evidence type="ECO:0000313" key="29">
    <source>
        <dbReference type="EMBL" id="AIX26412.1"/>
    </source>
</evidence>
<dbReference type="EMBL" id="KJ019062">
    <property type="protein sequence ID" value="AIX22449.1"/>
    <property type="molecule type" value="Genomic_DNA"/>
</dbReference>
<comment type="cofactor">
    <cofactor evidence="1">
        <name>L-ascorbate</name>
        <dbReference type="ChEBI" id="CHEBI:38290"/>
    </cofactor>
</comment>
<dbReference type="EMBL" id="KJ019036">
    <property type="protein sequence ID" value="AIX16422.1"/>
    <property type="molecule type" value="Genomic_DNA"/>
</dbReference>
<dbReference type="EMBL" id="KJ019080">
    <property type="protein sequence ID" value="AIX26412.1"/>
    <property type="molecule type" value="Genomic_DNA"/>
</dbReference>
<evidence type="ECO:0000313" key="22">
    <source>
        <dbReference type="EMBL" id="AIX24675.1"/>
    </source>
</evidence>
<dbReference type="Proteomes" id="UP000185354">
    <property type="component" value="Segment"/>
</dbReference>
<evidence type="ECO:0000313" key="13">
    <source>
        <dbReference type="EMBL" id="AIX16422.1"/>
    </source>
</evidence>
<dbReference type="Proteomes" id="UP000185359">
    <property type="component" value="Segment"/>
</dbReference>
<keyword evidence="3" id="KW-0223">Dioxygenase</keyword>
<dbReference type="EMBL" id="KJ019164">
    <property type="protein sequence ID" value="AIX46814.1"/>
    <property type="molecule type" value="Genomic_DNA"/>
</dbReference>
<dbReference type="EMBL" id="KJ019117">
    <property type="protein sequence ID" value="AIX35660.1"/>
    <property type="molecule type" value="Genomic_DNA"/>
</dbReference>
<dbReference type="Proteomes" id="UP000185348">
    <property type="component" value="Segment"/>
</dbReference>
<dbReference type="Proteomes" id="UP000185378">
    <property type="component" value="Segment"/>
</dbReference>
<dbReference type="EMBL" id="KJ019165">
    <property type="protein sequence ID" value="AIX47031.1"/>
    <property type="molecule type" value="Genomic_DNA"/>
</dbReference>
<keyword evidence="5" id="KW-0408">Iron</keyword>
<dbReference type="SMART" id="SM00702">
    <property type="entry name" value="P4Hc"/>
    <property type="match status" value="1"/>
</dbReference>
<dbReference type="Proteomes" id="UP000185345">
    <property type="component" value="Segment"/>
</dbReference>
<dbReference type="EMBL" id="KJ019118">
    <property type="protein sequence ID" value="AIX35878.1"/>
    <property type="molecule type" value="Genomic_DNA"/>
</dbReference>
<evidence type="ECO:0000313" key="56">
    <source>
        <dbReference type="Proteomes" id="UP000185365"/>
    </source>
</evidence>
<dbReference type="Proteomes" id="UP000185384">
    <property type="component" value="Segment"/>
</dbReference>
<dbReference type="Proteomes" id="UP000185358">
    <property type="component" value="Segment"/>
</dbReference>
<evidence type="ECO:0000313" key="12">
    <source>
        <dbReference type="EMBL" id="AIX16237.1"/>
    </source>
</evidence>
<evidence type="ECO:0000313" key="42">
    <source>
        <dbReference type="EMBL" id="AIX37897.1"/>
    </source>
</evidence>
<dbReference type="EMBL" id="KJ019125">
    <property type="protein sequence ID" value="AIX37461.1"/>
    <property type="molecule type" value="Genomic_DNA"/>
</dbReference>
<dbReference type="Proteomes" id="UP000185344">
    <property type="component" value="Segment"/>
</dbReference>
<dbReference type="EMBL" id="KJ019115">
    <property type="protein sequence ID" value="AIX35238.1"/>
    <property type="molecule type" value="Genomic_DNA"/>
</dbReference>
<evidence type="ECO:0000313" key="30">
    <source>
        <dbReference type="EMBL" id="AIX27048.1"/>
    </source>
</evidence>
<dbReference type="Proteomes" id="UP000185373">
    <property type="component" value="Segment"/>
</dbReference>
<dbReference type="Proteomes" id="UP000185350">
    <property type="component" value="Segment"/>
</dbReference>
<dbReference type="EMBL" id="KJ019140">
    <property type="protein sequence ID" value="AIX40696.1"/>
    <property type="molecule type" value="Genomic_DNA"/>
</dbReference>
<dbReference type="GO" id="GO:0016705">
    <property type="term" value="F:oxidoreductase activity, acting on paired donors, with incorporation or reduction of molecular oxygen"/>
    <property type="evidence" value="ECO:0007669"/>
    <property type="project" value="InterPro"/>
</dbReference>
<evidence type="ECO:0000313" key="18">
    <source>
        <dbReference type="EMBL" id="AIX21003.1"/>
    </source>
</evidence>
<dbReference type="Proteomes" id="UP000185369">
    <property type="component" value="Segment"/>
</dbReference>
<evidence type="ECO:0000313" key="38">
    <source>
        <dbReference type="EMBL" id="AIX36534.1"/>
    </source>
</evidence>
<dbReference type="EMBL" id="KJ019079">
    <property type="protein sequence ID" value="AIX26194.1"/>
    <property type="molecule type" value="Genomic_DNA"/>
</dbReference>
<dbReference type="EMBL" id="KJ019077">
    <property type="protein sequence ID" value="AIX25759.1"/>
    <property type="molecule type" value="Genomic_DNA"/>
</dbReference>
<dbReference type="Proteomes" id="UP000220606">
    <property type="component" value="Segment"/>
</dbReference>
<evidence type="ECO:0000256" key="1">
    <source>
        <dbReference type="ARBA" id="ARBA00001961"/>
    </source>
</evidence>
<dbReference type="EMBL" id="KJ019139">
    <property type="protein sequence ID" value="AIX40478.1"/>
    <property type="molecule type" value="Genomic_DNA"/>
</dbReference>
<evidence type="ECO:0000313" key="47">
    <source>
        <dbReference type="EMBL" id="AIX40478.1"/>
    </source>
</evidence>
<evidence type="ECO:0000313" key="15">
    <source>
        <dbReference type="EMBL" id="AIX18919.1"/>
    </source>
</evidence>
<dbReference type="Proteomes" id="UP000185371">
    <property type="component" value="Segment"/>
</dbReference>
<dbReference type="EMBL" id="KJ019047">
    <property type="protein sequence ID" value="AIX18919.1"/>
    <property type="molecule type" value="Genomic_DNA"/>
</dbReference>
<evidence type="ECO:0000313" key="16">
    <source>
        <dbReference type="EMBL" id="AIX19138.1"/>
    </source>
</evidence>
<dbReference type="Proteomes" id="UP000185385">
    <property type="component" value="Segment"/>
</dbReference>